<protein>
    <submittedName>
        <fullName evidence="2">Pirin family protein</fullName>
    </submittedName>
</protein>
<name>A0ABX2IHR6_9RHOO</name>
<feature type="domain" description="Pirin C-terminal" evidence="1">
    <location>
        <begin position="163"/>
        <end position="235"/>
    </location>
</feature>
<dbReference type="Gene3D" id="2.60.120.10">
    <property type="entry name" value="Jelly Rolls"/>
    <property type="match status" value="1"/>
</dbReference>
<accession>A0ABX2IHR6</accession>
<dbReference type="CDD" id="cd02247">
    <property type="entry name" value="cupin_pirin_C"/>
    <property type="match status" value="1"/>
</dbReference>
<dbReference type="InterPro" id="IPR012093">
    <property type="entry name" value="Pirin"/>
</dbReference>
<gene>
    <name evidence="2" type="ORF">HJ583_005920</name>
</gene>
<evidence type="ECO:0000313" key="2">
    <source>
        <dbReference type="EMBL" id="NSL54552.1"/>
    </source>
</evidence>
<dbReference type="InterPro" id="IPR011051">
    <property type="entry name" value="RmlC_Cupin_sf"/>
</dbReference>
<dbReference type="PANTHER" id="PTHR13903:SF8">
    <property type="entry name" value="PIRIN"/>
    <property type="match status" value="1"/>
</dbReference>
<dbReference type="InterPro" id="IPR014710">
    <property type="entry name" value="RmlC-like_jellyroll"/>
</dbReference>
<dbReference type="PANTHER" id="PTHR13903">
    <property type="entry name" value="PIRIN-RELATED"/>
    <property type="match status" value="1"/>
</dbReference>
<dbReference type="Proteomes" id="UP000778523">
    <property type="component" value="Unassembled WGS sequence"/>
</dbReference>
<dbReference type="InterPro" id="IPR008778">
    <property type="entry name" value="Pirin_C_dom"/>
</dbReference>
<reference evidence="2 3" key="1">
    <citation type="submission" date="2020-06" db="EMBL/GenBank/DDBJ databases">
        <title>Draft genome of Uliginosibacterium sp. IMCC34675.</title>
        <authorList>
            <person name="Song J."/>
        </authorList>
    </citation>
    <scope>NUCLEOTIDE SEQUENCE [LARGE SCALE GENOMIC DNA]</scope>
    <source>
        <strain evidence="2 3">IMCC34675</strain>
    </source>
</reference>
<sequence length="237" mass="25748">MQYSLLPMRRENHGSHMRACRLHGCASLMRPFIGMDHCWLSAPTAQPQPPAGIALLSYLFLDSETGLRSRDASGNSTVIQPGGARWLAADRTYMRESSPAQAGRTVHVLHIYLEQTVTCHSIALDLEAHEVPVLELPGKRIRLVLGKHGKLRSPLAPPTASSVLDVTLDPDEEFTMPISAGATAFVIPVFGCIEINNERFSSSEMQIPVYLGSSAQQQLTLRASGARAKFMLVAGGC</sequence>
<dbReference type="SUPFAM" id="SSF51182">
    <property type="entry name" value="RmlC-like cupins"/>
    <property type="match status" value="1"/>
</dbReference>
<keyword evidence="3" id="KW-1185">Reference proteome</keyword>
<dbReference type="Pfam" id="PF05726">
    <property type="entry name" value="Pirin_C"/>
    <property type="match status" value="1"/>
</dbReference>
<proteinExistence type="predicted"/>
<evidence type="ECO:0000259" key="1">
    <source>
        <dbReference type="Pfam" id="PF05726"/>
    </source>
</evidence>
<evidence type="ECO:0000313" key="3">
    <source>
        <dbReference type="Proteomes" id="UP000778523"/>
    </source>
</evidence>
<dbReference type="RefSeq" id="WP_170021034.1">
    <property type="nucleotide sequence ID" value="NZ_JABCSC020000001.1"/>
</dbReference>
<organism evidence="2 3">
    <name type="scientific">Uliginosibacterium aquaticum</name>
    <dbReference type="NCBI Taxonomy" id="2731212"/>
    <lineage>
        <taxon>Bacteria</taxon>
        <taxon>Pseudomonadati</taxon>
        <taxon>Pseudomonadota</taxon>
        <taxon>Betaproteobacteria</taxon>
        <taxon>Rhodocyclales</taxon>
        <taxon>Zoogloeaceae</taxon>
        <taxon>Uliginosibacterium</taxon>
    </lineage>
</organism>
<dbReference type="EMBL" id="JABCSC020000001">
    <property type="protein sequence ID" value="NSL54552.1"/>
    <property type="molecule type" value="Genomic_DNA"/>
</dbReference>
<comment type="caution">
    <text evidence="2">The sequence shown here is derived from an EMBL/GenBank/DDBJ whole genome shotgun (WGS) entry which is preliminary data.</text>
</comment>